<reference evidence="2 3" key="1">
    <citation type="submission" date="2024-04" db="EMBL/GenBank/DDBJ databases">
        <title>whole genome sequencing of Lutimonas vermicola strain IMCC1616.</title>
        <authorList>
            <person name="Bae S.S."/>
        </authorList>
    </citation>
    <scope>NUCLEOTIDE SEQUENCE [LARGE SCALE GENOMIC DNA]</scope>
    <source>
        <strain evidence="2 3">IMCC1616</strain>
    </source>
</reference>
<dbReference type="CDD" id="cd10931">
    <property type="entry name" value="CE4_u7"/>
    <property type="match status" value="1"/>
</dbReference>
<dbReference type="EMBL" id="JBCDNA010000001">
    <property type="protein sequence ID" value="MEL4455546.1"/>
    <property type="molecule type" value="Genomic_DNA"/>
</dbReference>
<feature type="domain" description="DUF7033" evidence="1">
    <location>
        <begin position="96"/>
        <end position="188"/>
    </location>
</feature>
<dbReference type="Proteomes" id="UP001474120">
    <property type="component" value="Unassembled WGS sequence"/>
</dbReference>
<evidence type="ECO:0000313" key="2">
    <source>
        <dbReference type="EMBL" id="MEL4455546.1"/>
    </source>
</evidence>
<comment type="caution">
    <text evidence="2">The sequence shown here is derived from an EMBL/GenBank/DDBJ whole genome shotgun (WGS) entry which is preliminary data.</text>
</comment>
<dbReference type="InterPro" id="IPR054297">
    <property type="entry name" value="DUF7033"/>
</dbReference>
<sequence length="440" mass="52037">MLLVYTHKITPRLTYTFRHLFVRILNVEVSFTTKIEEFIAHDGPKFSYTKQPLGSELFVKCNDLLFNQGIDYLEVNMVTWEDVPCFFQTNFSAEMSCDIFAASFYLISRYEEYLPHVKDQFERFPASESLAFQHKFLDRPMIDIWAYKFRDILTGHFQSFAEELKSDKRKFNYISTIDIDNAYQFKHKGFTRSIGGILKDIIHFDVSNIWMRFLVIFGIRRDPFDMYKKLLFMKKKYGIKTIFFFLLGEYSTFDKNISPGNTNYKLLIKNIADYAEVGIHPSYFSMKNELKIKKEKEILEGIVNFPIRRSRQHYLRIELPETYQNLVDLEIYEEYSMGYASHFGFRASTCTPFYFYDLDFEIQTPLKVFPFAAMDATLNDYLNFTPKRAFNTIIKLAKEVKKVDGTLITIFHNESLSGSGRWRGWGKIYESLLIELNKVL</sequence>
<evidence type="ECO:0000259" key="1">
    <source>
        <dbReference type="Pfam" id="PF23019"/>
    </source>
</evidence>
<dbReference type="RefSeq" id="WP_342159394.1">
    <property type="nucleotide sequence ID" value="NZ_JBCDNA010000001.1"/>
</dbReference>
<keyword evidence="3" id="KW-1185">Reference proteome</keyword>
<proteinExistence type="predicted"/>
<gene>
    <name evidence="2" type="ORF">AABB81_06530</name>
</gene>
<accession>A0ABU9L2F6</accession>
<dbReference type="Pfam" id="PF23019">
    <property type="entry name" value="DUF7033"/>
    <property type="match status" value="1"/>
</dbReference>
<organism evidence="2 3">
    <name type="scientific">Lutimonas vermicola</name>
    <dbReference type="NCBI Taxonomy" id="414288"/>
    <lineage>
        <taxon>Bacteria</taxon>
        <taxon>Pseudomonadati</taxon>
        <taxon>Bacteroidota</taxon>
        <taxon>Flavobacteriia</taxon>
        <taxon>Flavobacteriales</taxon>
        <taxon>Flavobacteriaceae</taxon>
        <taxon>Lutimonas</taxon>
    </lineage>
</organism>
<name>A0ABU9L2F6_9FLAO</name>
<evidence type="ECO:0000313" key="3">
    <source>
        <dbReference type="Proteomes" id="UP001474120"/>
    </source>
</evidence>
<protein>
    <submittedName>
        <fullName evidence="2">Polysaccharide deacetylase family protein</fullName>
    </submittedName>
</protein>